<dbReference type="GeneID" id="83458922"/>
<name>A0ABM7XVZ7_9ENTE</name>
<comment type="pathway">
    <text evidence="5">Cell wall biogenesis; teichoic acid biosynthesis.</text>
</comment>
<dbReference type="InterPro" id="IPR004629">
    <property type="entry name" value="WecG_TagA_CpsF"/>
</dbReference>
<evidence type="ECO:0000313" key="7">
    <source>
        <dbReference type="Proteomes" id="UP000831692"/>
    </source>
</evidence>
<proteinExistence type="inferred from homology"/>
<organism evidence="6 7">
    <name type="scientific">Enterococcus innesii</name>
    <dbReference type="NCBI Taxonomy" id="2839759"/>
    <lineage>
        <taxon>Bacteria</taxon>
        <taxon>Bacillati</taxon>
        <taxon>Bacillota</taxon>
        <taxon>Bacilli</taxon>
        <taxon>Lactobacillales</taxon>
        <taxon>Enterococcaceae</taxon>
        <taxon>Enterococcus</taxon>
    </lineage>
</organism>
<dbReference type="EC" id="2.4.1.187" evidence="5"/>
<comment type="similarity">
    <text evidence="5">Belongs to the glycosyltransferase 26 family. TagA/TarA subfamily.</text>
</comment>
<keyword evidence="1 5" id="KW-0328">Glycosyltransferase</keyword>
<accession>A0ABM7XVZ7</accession>
<evidence type="ECO:0000256" key="1">
    <source>
        <dbReference type="ARBA" id="ARBA00022676"/>
    </source>
</evidence>
<dbReference type="PANTHER" id="PTHR34136:SF1">
    <property type="entry name" value="UDP-N-ACETYL-D-MANNOSAMINURONIC ACID TRANSFERASE"/>
    <property type="match status" value="1"/>
</dbReference>
<protein>
    <recommendedName>
        <fullName evidence="5">N-acetylglucosaminyldiphosphoundecaprenol N-acetyl-beta-D-mannosaminyltransferase</fullName>
        <ecNumber evidence="5">2.4.1.187</ecNumber>
    </recommendedName>
    <alternativeName>
        <fullName evidence="5">N-acetylmannosaminyltransferase</fullName>
    </alternativeName>
    <alternativeName>
        <fullName evidence="5">UDP-N-acetylmannosamine transferase</fullName>
    </alternativeName>
    <alternativeName>
        <fullName evidence="5">UDP-N-acetylmannosamine:N-acetylglucosaminyl pyrophosphorylundecaprenol N-acetylmannosaminyltransferase</fullName>
    </alternativeName>
</protein>
<dbReference type="PANTHER" id="PTHR34136">
    <property type="match status" value="1"/>
</dbReference>
<comment type="catalytic activity">
    <reaction evidence="5">
        <text>UDP-N-acetyl-alpha-D-mannosamine + N-acetyl-alpha-D-glucosaminyl-di-trans,octa-cis-undecaprenyl diphosphate = N-acetyl-beta-D-mannosaminyl-(1-&gt;4)-N-acetyl-alpha-D-glucosaminyl di-trans,octa-cis-undecaprenyl diphosphate + UDP + H(+)</text>
        <dbReference type="Rhea" id="RHEA:16053"/>
        <dbReference type="ChEBI" id="CHEBI:15378"/>
        <dbReference type="ChEBI" id="CHEBI:58223"/>
        <dbReference type="ChEBI" id="CHEBI:62959"/>
        <dbReference type="ChEBI" id="CHEBI:68623"/>
        <dbReference type="ChEBI" id="CHEBI:132210"/>
        <dbReference type="EC" id="2.4.1.187"/>
    </reaction>
</comment>
<keyword evidence="3 5" id="KW-0777">Teichoic acid biosynthesis</keyword>
<evidence type="ECO:0000256" key="2">
    <source>
        <dbReference type="ARBA" id="ARBA00022679"/>
    </source>
</evidence>
<dbReference type="InterPro" id="IPR034714">
    <property type="entry name" value="TagA_TarA"/>
</dbReference>
<dbReference type="HAMAP" id="MF_02070">
    <property type="entry name" value="TagA_TarA"/>
    <property type="match status" value="1"/>
</dbReference>
<evidence type="ECO:0000256" key="3">
    <source>
        <dbReference type="ARBA" id="ARBA00022944"/>
    </source>
</evidence>
<evidence type="ECO:0000256" key="4">
    <source>
        <dbReference type="ARBA" id="ARBA00023316"/>
    </source>
</evidence>
<keyword evidence="7" id="KW-1185">Reference proteome</keyword>
<sequence>MKSELIMGIPVDNLSYDNIIEDISNYLDRHRKMTIISINPQIVTESKKYPDIVDFIWRSTHRIPDGIGIVLVSRLTGGSIFNRVTGFDLMIRILAYANENNKRIFLYGAKPQILEDTVKNIKHSYPDLVVAGAIDGYNQLKDKEIISQINESKSDILFVALGFPRQEQWLARNIHELNVSIFQDVGGSFDVISGHVKRAPDIFIKFHLEWLYRSLSNPKRLGRILQLPIFLCKSIVWSMRNDKRNR</sequence>
<dbReference type="EMBL" id="AP025635">
    <property type="protein sequence ID" value="BDG69333.1"/>
    <property type="molecule type" value="Genomic_DNA"/>
</dbReference>
<dbReference type="Proteomes" id="UP000831692">
    <property type="component" value="Chromosome"/>
</dbReference>
<reference evidence="6 7" key="1">
    <citation type="submission" date="2022-03" db="EMBL/GenBank/DDBJ databases">
        <title>Complete genome sequence of Enterococcus innesii DB-1.</title>
        <authorList>
            <person name="Fukuda D."/>
            <person name="Nolasco-Hipolito C."/>
        </authorList>
    </citation>
    <scope>NUCLEOTIDE SEQUENCE [LARGE SCALE GENOMIC DNA]</scope>
    <source>
        <strain evidence="6 7">DB-1</strain>
    </source>
</reference>
<dbReference type="Pfam" id="PF03808">
    <property type="entry name" value="Glyco_tran_WecG"/>
    <property type="match status" value="1"/>
</dbReference>
<dbReference type="RefSeq" id="WP_142963214.1">
    <property type="nucleotide sequence ID" value="NZ_AP025635.1"/>
</dbReference>
<evidence type="ECO:0000256" key="5">
    <source>
        <dbReference type="HAMAP-Rule" id="MF_02070"/>
    </source>
</evidence>
<dbReference type="GO" id="GO:0016740">
    <property type="term" value="F:transferase activity"/>
    <property type="evidence" value="ECO:0007669"/>
    <property type="project" value="UniProtKB-KW"/>
</dbReference>
<keyword evidence="2 5" id="KW-0808">Transferase</keyword>
<dbReference type="CDD" id="cd06533">
    <property type="entry name" value="Glyco_transf_WecG_TagA"/>
    <property type="match status" value="1"/>
</dbReference>
<dbReference type="NCBIfam" id="TIGR00696">
    <property type="entry name" value="wecG_tagA_cpsF"/>
    <property type="match status" value="1"/>
</dbReference>
<gene>
    <name evidence="6" type="primary">wecG_2</name>
    <name evidence="6" type="ORF">ENLAB_28970</name>
</gene>
<keyword evidence="4 5" id="KW-0961">Cell wall biogenesis/degradation</keyword>
<comment type="function">
    <text evidence="5">Catalyzes the conversion of GlcNAc-PP-undecaprenol into ManNAc-GlcNAc-PP-undecaprenol, the first committed lipid intermediate in the de novo synthesis of teichoic acid.</text>
</comment>
<evidence type="ECO:0000313" key="6">
    <source>
        <dbReference type="EMBL" id="BDG69333.1"/>
    </source>
</evidence>